<evidence type="ECO:0000256" key="10">
    <source>
        <dbReference type="ARBA" id="ARBA00048988"/>
    </source>
</evidence>
<dbReference type="Gene3D" id="1.10.486.10">
    <property type="entry name" value="PCRA, domain 4"/>
    <property type="match status" value="1"/>
</dbReference>
<feature type="domain" description="UvrD-like helicase ATP-binding" evidence="12">
    <location>
        <begin position="7"/>
        <end position="303"/>
    </location>
</feature>
<dbReference type="KEGG" id="pluf:LFWB_3450"/>
<dbReference type="GO" id="GO:0003677">
    <property type="term" value="F:DNA binding"/>
    <property type="evidence" value="ECO:0007669"/>
    <property type="project" value="UniProtKB-KW"/>
</dbReference>
<evidence type="ECO:0000313" key="15">
    <source>
        <dbReference type="EMBL" id="QTX02986.1"/>
    </source>
</evidence>
<dbReference type="GO" id="GO:0005524">
    <property type="term" value="F:ATP binding"/>
    <property type="evidence" value="ECO:0007669"/>
    <property type="project" value="UniProtKB-UniRule"/>
</dbReference>
<dbReference type="PROSITE" id="PS51198">
    <property type="entry name" value="UVRD_HELICASE_ATP_BIND"/>
    <property type="match status" value="1"/>
</dbReference>
<keyword evidence="5 11" id="KW-0067">ATP-binding</keyword>
<keyword evidence="6" id="KW-0238">DNA-binding</keyword>
<dbReference type="EMBL" id="CP054393">
    <property type="protein sequence ID" value="QTX02915.1"/>
    <property type="molecule type" value="Genomic_DNA"/>
</dbReference>
<evidence type="ECO:0000313" key="14">
    <source>
        <dbReference type="EMBL" id="QTX02915.1"/>
    </source>
</evidence>
<evidence type="ECO:0000313" key="16">
    <source>
        <dbReference type="Proteomes" id="UP000672038"/>
    </source>
</evidence>
<keyword evidence="3 11" id="KW-0378">Hydrolase</keyword>
<dbReference type="CDD" id="cd17932">
    <property type="entry name" value="DEXQc_UvrD"/>
    <property type="match status" value="1"/>
</dbReference>
<dbReference type="Gene3D" id="3.40.50.300">
    <property type="entry name" value="P-loop containing nucleotide triphosphate hydrolases"/>
    <property type="match status" value="2"/>
</dbReference>
<dbReference type="GO" id="GO:0043138">
    <property type="term" value="F:3'-5' DNA helicase activity"/>
    <property type="evidence" value="ECO:0007669"/>
    <property type="project" value="UniProtKB-EC"/>
</dbReference>
<dbReference type="Gene3D" id="1.10.10.160">
    <property type="match status" value="1"/>
</dbReference>
<sequence length="736" mass="86516">MNETKSQNLNQNQLEAVFSKEKAIYLHAGAGTGKTTTLTRRILYLINDLNIKAENILAITFTNNAAQEMKERLKKNVDPKNFDNLTISTFHSLGYQILRKNISKLNLDLGNNLYIADESKSQSVIKDIIKKLNLDKERFKYSRLKKNFAKIKNNEVKKKILNELEQKMQNEEWFTPYDDYTYDNLSSEEKQIFNLYKEFLKKNNLLDFNDLLIYSYQLLQKDKSITSFYNEKFKYILIDEFQDIDLIQYNIIKLIGKNNFIFVVGDPNQNIYSFRGANILCNELFIRDFKAHKINLNFNYRSTQNILDKANLLIQNNHNPKDKSFQNVLKNNSFIGEPVIYKHFINENQEAEFISETIKKLISKHHYNYHDIIILYRMNQLYKHIENIFITKNIPYIAQNVTSLYQQTVVKDFVSYLKVLMDPNNDIDLKRIINVPSRKIGIKTINKLEQMANEKNISLFQAMQNLSDDDNIKPKINNFLNLFYDLQKIFSDENQCNLDNVIKLINEKINYSELLSQKTNNKDSNSQKDKIIDRLNNLQKIFSIENEEQKTGSFLEKLNILLNKISLSSNENQTEQSNKVLLSSIHKAKGLEFKIVFAIGWEQNIFFNSDENKKKNVEKEERRIAYVAITRAKELLYITSVKNRFLKGKHIINEPICFLKEMKLFSDNSFTNKNHKFNQYQTKKNNIYQDGDRVQHNKFGQGIVISATNDLLTISFKLPHKIKQILITHPSLTKIK</sequence>
<dbReference type="GO" id="GO:0005829">
    <property type="term" value="C:cytosol"/>
    <property type="evidence" value="ECO:0007669"/>
    <property type="project" value="TreeGrafter"/>
</dbReference>
<proteinExistence type="inferred from homology"/>
<dbReference type="InterPro" id="IPR014017">
    <property type="entry name" value="DNA_helicase_UvrD-like_C"/>
</dbReference>
<evidence type="ECO:0000256" key="11">
    <source>
        <dbReference type="PROSITE-ProRule" id="PRU00560"/>
    </source>
</evidence>
<feature type="domain" description="UvrD-like helicase C-terminal" evidence="13">
    <location>
        <begin position="304"/>
        <end position="590"/>
    </location>
</feature>
<dbReference type="InterPro" id="IPR013986">
    <property type="entry name" value="DExx_box_DNA_helicase_dom_sf"/>
</dbReference>
<dbReference type="PANTHER" id="PTHR11070">
    <property type="entry name" value="UVRD / RECB / PCRA DNA HELICASE FAMILY MEMBER"/>
    <property type="match status" value="1"/>
</dbReference>
<keyword evidence="4 11" id="KW-0347">Helicase</keyword>
<dbReference type="InterPro" id="IPR014016">
    <property type="entry name" value="UvrD-like_ATP-bd"/>
</dbReference>
<evidence type="ECO:0000259" key="12">
    <source>
        <dbReference type="PROSITE" id="PS51198"/>
    </source>
</evidence>
<evidence type="ECO:0000256" key="4">
    <source>
        <dbReference type="ARBA" id="ARBA00022806"/>
    </source>
</evidence>
<keyword evidence="16" id="KW-1185">Reference proteome</keyword>
<dbReference type="PROSITE" id="PS51217">
    <property type="entry name" value="UVRD_HELICASE_CTER"/>
    <property type="match status" value="1"/>
</dbReference>
<dbReference type="GO" id="GO:0033202">
    <property type="term" value="C:DNA helicase complex"/>
    <property type="evidence" value="ECO:0007669"/>
    <property type="project" value="TreeGrafter"/>
</dbReference>
<evidence type="ECO:0000256" key="6">
    <source>
        <dbReference type="ARBA" id="ARBA00023125"/>
    </source>
</evidence>
<evidence type="ECO:0000256" key="1">
    <source>
        <dbReference type="ARBA" id="ARBA00009922"/>
    </source>
</evidence>
<accession>A0A975FL59</accession>
<dbReference type="EC" id="5.6.2.4" evidence="9"/>
<evidence type="ECO:0000256" key="2">
    <source>
        <dbReference type="ARBA" id="ARBA00022741"/>
    </source>
</evidence>
<evidence type="ECO:0000256" key="5">
    <source>
        <dbReference type="ARBA" id="ARBA00022840"/>
    </source>
</evidence>
<feature type="binding site" evidence="11">
    <location>
        <begin position="28"/>
        <end position="35"/>
    </location>
    <ligand>
        <name>ATP</name>
        <dbReference type="ChEBI" id="CHEBI:30616"/>
    </ligand>
</feature>
<dbReference type="EMBL" id="CP054393">
    <property type="protein sequence ID" value="QTX02986.1"/>
    <property type="molecule type" value="Genomic_DNA"/>
</dbReference>
<dbReference type="PANTHER" id="PTHR11070:SF2">
    <property type="entry name" value="ATP-DEPENDENT DNA HELICASE SRS2"/>
    <property type="match status" value="1"/>
</dbReference>
<evidence type="ECO:0000259" key="13">
    <source>
        <dbReference type="PROSITE" id="PS51217"/>
    </source>
</evidence>
<organism evidence="15 16">
    <name type="scientific">Loofah witches'-broom phytoplasma</name>
    <dbReference type="NCBI Taxonomy" id="35773"/>
    <lineage>
        <taxon>Bacteria</taxon>
        <taxon>Bacillati</taxon>
        <taxon>Mycoplasmatota</taxon>
        <taxon>Mollicutes</taxon>
        <taxon>Acholeplasmatales</taxon>
        <taxon>Acholeplasmataceae</taxon>
        <taxon>Candidatus Phytoplasma</taxon>
        <taxon>16SrVIII (Loofah witches'-broom group)</taxon>
    </lineage>
</organism>
<dbReference type="Pfam" id="PF13361">
    <property type="entry name" value="UvrD_C"/>
    <property type="match status" value="1"/>
</dbReference>
<dbReference type="AlphaFoldDB" id="A0A975FL59"/>
<comment type="catalytic activity">
    <reaction evidence="8">
        <text>Couples ATP hydrolysis with the unwinding of duplex DNA by translocating in the 3'-5' direction.</text>
        <dbReference type="EC" id="5.6.2.4"/>
    </reaction>
</comment>
<evidence type="ECO:0000256" key="8">
    <source>
        <dbReference type="ARBA" id="ARBA00034617"/>
    </source>
</evidence>
<gene>
    <name evidence="15" type="primary">uvrD</name>
    <name evidence="14" type="ORF">LFWB_3450</name>
    <name evidence="15" type="ORF">LFWB_4200</name>
</gene>
<dbReference type="Pfam" id="PF00580">
    <property type="entry name" value="UvrD-helicase"/>
    <property type="match status" value="1"/>
</dbReference>
<evidence type="ECO:0000256" key="7">
    <source>
        <dbReference type="ARBA" id="ARBA00023235"/>
    </source>
</evidence>
<dbReference type="GO" id="GO:0016787">
    <property type="term" value="F:hydrolase activity"/>
    <property type="evidence" value="ECO:0007669"/>
    <property type="project" value="UniProtKB-UniRule"/>
</dbReference>
<comment type="catalytic activity">
    <reaction evidence="10">
        <text>ATP + H2O = ADP + phosphate + H(+)</text>
        <dbReference type="Rhea" id="RHEA:13065"/>
        <dbReference type="ChEBI" id="CHEBI:15377"/>
        <dbReference type="ChEBI" id="CHEBI:15378"/>
        <dbReference type="ChEBI" id="CHEBI:30616"/>
        <dbReference type="ChEBI" id="CHEBI:43474"/>
        <dbReference type="ChEBI" id="CHEBI:456216"/>
        <dbReference type="EC" id="5.6.2.4"/>
    </reaction>
</comment>
<dbReference type="GO" id="GO:0000725">
    <property type="term" value="P:recombinational repair"/>
    <property type="evidence" value="ECO:0007669"/>
    <property type="project" value="TreeGrafter"/>
</dbReference>
<dbReference type="SUPFAM" id="SSF52540">
    <property type="entry name" value="P-loop containing nucleoside triphosphate hydrolases"/>
    <property type="match status" value="1"/>
</dbReference>
<keyword evidence="2 11" id="KW-0547">Nucleotide-binding</keyword>
<dbReference type="RefSeq" id="WP_210954500.1">
    <property type="nucleotide sequence ID" value="NZ_CP054393.1"/>
</dbReference>
<dbReference type="KEGG" id="pluf:LFWB_4200"/>
<comment type="similarity">
    <text evidence="1">Belongs to the helicase family. UvrD subfamily.</text>
</comment>
<reference evidence="15" key="1">
    <citation type="submission" date="2020-06" db="EMBL/GenBank/DDBJ databases">
        <title>Complete genome sequence of Candidatus Phytoplasma luffae NCHU2019.</title>
        <authorList>
            <person name="Cho S.-T."/>
            <person name="Tan C.-M."/>
            <person name="Li J.-R."/>
            <person name="Chien Y.-Y."/>
            <person name="Chiu Y.-C."/>
            <person name="Yang J.-Y."/>
            <person name="Kuo C.-H."/>
        </authorList>
    </citation>
    <scope>NUCLEOTIDE SEQUENCE</scope>
    <source>
        <strain evidence="15">NCHU2019</strain>
    </source>
</reference>
<evidence type="ECO:0000256" key="9">
    <source>
        <dbReference type="ARBA" id="ARBA00034808"/>
    </source>
</evidence>
<evidence type="ECO:0000256" key="3">
    <source>
        <dbReference type="ARBA" id="ARBA00022801"/>
    </source>
</evidence>
<name>A0A975FL59_LOWBP</name>
<dbReference type="InterPro" id="IPR000212">
    <property type="entry name" value="DNA_helicase_UvrD/REP"/>
</dbReference>
<keyword evidence="7" id="KW-0413">Isomerase</keyword>
<dbReference type="Proteomes" id="UP000672038">
    <property type="component" value="Chromosome"/>
</dbReference>
<protein>
    <recommendedName>
        <fullName evidence="9">DNA 3'-5' helicase</fullName>
        <ecNumber evidence="9">5.6.2.4</ecNumber>
    </recommendedName>
</protein>
<dbReference type="InterPro" id="IPR027417">
    <property type="entry name" value="P-loop_NTPase"/>
</dbReference>